<keyword evidence="2" id="KW-1185">Reference proteome</keyword>
<evidence type="ECO:0008006" key="3">
    <source>
        <dbReference type="Google" id="ProtNLM"/>
    </source>
</evidence>
<evidence type="ECO:0000313" key="1">
    <source>
        <dbReference type="EMBL" id="KAF4357573.1"/>
    </source>
</evidence>
<dbReference type="AlphaFoldDB" id="A0A7J6EGJ2"/>
<protein>
    <recommendedName>
        <fullName evidence="3">DUF4283 domain-containing protein</fullName>
    </recommendedName>
</protein>
<dbReference type="EMBL" id="JAATIQ010000403">
    <property type="protein sequence ID" value="KAF4357573.1"/>
    <property type="molecule type" value="Genomic_DNA"/>
</dbReference>
<dbReference type="InterPro" id="IPR040256">
    <property type="entry name" value="At4g02000-like"/>
</dbReference>
<name>A0A7J6EGJ2_CANSA</name>
<gene>
    <name evidence="1" type="ORF">G4B88_026952</name>
</gene>
<proteinExistence type="predicted"/>
<evidence type="ECO:0000313" key="2">
    <source>
        <dbReference type="Proteomes" id="UP000583929"/>
    </source>
</evidence>
<dbReference type="PANTHER" id="PTHR31286">
    <property type="entry name" value="GLYCINE-RICH CELL WALL STRUCTURAL PROTEIN 1.8-LIKE"/>
    <property type="match status" value="1"/>
</dbReference>
<sequence>MEIMEALMLLKMVTNEVQVELCGIADLKISLEPEPELGAEAIEKSVVAKLFSRRTVFNGLLRSILGQKWRLAAGWKLQEVAPKTFVLRLTKKQEAVQIARNGPWPICDGVLVVKSMPEDGKWSSADLNSTPIWVRVYEVPPRFWTVKNANAIANKIGTAITIDRLWRNGFPTGEYIRL</sequence>
<organism evidence="1 2">
    <name type="scientific">Cannabis sativa</name>
    <name type="common">Hemp</name>
    <name type="synonym">Marijuana</name>
    <dbReference type="NCBI Taxonomy" id="3483"/>
    <lineage>
        <taxon>Eukaryota</taxon>
        <taxon>Viridiplantae</taxon>
        <taxon>Streptophyta</taxon>
        <taxon>Embryophyta</taxon>
        <taxon>Tracheophyta</taxon>
        <taxon>Spermatophyta</taxon>
        <taxon>Magnoliopsida</taxon>
        <taxon>eudicotyledons</taxon>
        <taxon>Gunneridae</taxon>
        <taxon>Pentapetalae</taxon>
        <taxon>rosids</taxon>
        <taxon>fabids</taxon>
        <taxon>Rosales</taxon>
        <taxon>Cannabaceae</taxon>
        <taxon>Cannabis</taxon>
    </lineage>
</organism>
<reference evidence="1 2" key="1">
    <citation type="journal article" date="2020" name="bioRxiv">
        <title>Sequence and annotation of 42 cannabis genomes reveals extensive copy number variation in cannabinoid synthesis and pathogen resistance genes.</title>
        <authorList>
            <person name="Mckernan K.J."/>
            <person name="Helbert Y."/>
            <person name="Kane L.T."/>
            <person name="Ebling H."/>
            <person name="Zhang L."/>
            <person name="Liu B."/>
            <person name="Eaton Z."/>
            <person name="Mclaughlin S."/>
            <person name="Kingan S."/>
            <person name="Baybayan P."/>
            <person name="Concepcion G."/>
            <person name="Jordan M."/>
            <person name="Riva A."/>
            <person name="Barbazuk W."/>
            <person name="Harkins T."/>
        </authorList>
    </citation>
    <scope>NUCLEOTIDE SEQUENCE [LARGE SCALE GENOMIC DNA]</scope>
    <source>
        <strain evidence="2">cv. Jamaican Lion 4</strain>
        <tissue evidence="1">Leaf</tissue>
    </source>
</reference>
<comment type="caution">
    <text evidence="1">The sequence shown here is derived from an EMBL/GenBank/DDBJ whole genome shotgun (WGS) entry which is preliminary data.</text>
</comment>
<accession>A0A7J6EGJ2</accession>
<dbReference type="PANTHER" id="PTHR31286:SF180">
    <property type="entry name" value="OS10G0362600 PROTEIN"/>
    <property type="match status" value="1"/>
</dbReference>
<dbReference type="Proteomes" id="UP000583929">
    <property type="component" value="Unassembled WGS sequence"/>
</dbReference>